<keyword evidence="1" id="KW-1133">Transmembrane helix</keyword>
<gene>
    <name evidence="2" type="ORF">SAMN05421741_1514</name>
</gene>
<evidence type="ECO:0000313" key="3">
    <source>
        <dbReference type="Proteomes" id="UP000199036"/>
    </source>
</evidence>
<reference evidence="3" key="1">
    <citation type="submission" date="2016-10" db="EMBL/GenBank/DDBJ databases">
        <authorList>
            <person name="Varghese N."/>
            <person name="Submissions S."/>
        </authorList>
    </citation>
    <scope>NUCLEOTIDE SEQUENCE [LARGE SCALE GENOMIC DNA]</scope>
    <source>
        <strain evidence="3">DS-12</strain>
    </source>
</reference>
<feature type="transmembrane region" description="Helical" evidence="1">
    <location>
        <begin position="61"/>
        <end position="78"/>
    </location>
</feature>
<dbReference type="STRING" id="913024.SAMN05421741_1514"/>
<accession>A0A1I5GVJ0</accession>
<dbReference type="RefSeq" id="WP_091526642.1">
    <property type="nucleotide sequence ID" value="NZ_FOVI01000051.1"/>
</dbReference>
<dbReference type="AlphaFoldDB" id="A0A1I5GVJ0"/>
<name>A0A1I5GVJ0_9FLAO</name>
<evidence type="ECO:0000313" key="2">
    <source>
        <dbReference type="EMBL" id="SFO39967.1"/>
    </source>
</evidence>
<dbReference type="EMBL" id="FOVI01000051">
    <property type="protein sequence ID" value="SFO39967.1"/>
    <property type="molecule type" value="Genomic_DNA"/>
</dbReference>
<dbReference type="OrthoDB" id="1359450at2"/>
<keyword evidence="3" id="KW-1185">Reference proteome</keyword>
<sequence>MGFFLVFFGQIILYIFLFNRKILVDKKYQFIFLFACIVLFVLGYILQNANVKGGEALKIPLLQWGIYRIFYYAFVKIYKREPKDTFWTMDKTLMVDGVFNALFWFIAFILPVILVFTNRI</sequence>
<keyword evidence="1" id="KW-0472">Membrane</keyword>
<feature type="transmembrane region" description="Helical" evidence="1">
    <location>
        <begin position="98"/>
        <end position="117"/>
    </location>
</feature>
<proteinExistence type="predicted"/>
<feature type="transmembrane region" description="Helical" evidence="1">
    <location>
        <begin position="30"/>
        <end position="49"/>
    </location>
</feature>
<evidence type="ECO:0000256" key="1">
    <source>
        <dbReference type="SAM" id="Phobius"/>
    </source>
</evidence>
<organism evidence="2 3">
    <name type="scientific">Paenimyroides ummariense</name>
    <dbReference type="NCBI Taxonomy" id="913024"/>
    <lineage>
        <taxon>Bacteria</taxon>
        <taxon>Pseudomonadati</taxon>
        <taxon>Bacteroidota</taxon>
        <taxon>Flavobacteriia</taxon>
        <taxon>Flavobacteriales</taxon>
        <taxon>Flavobacteriaceae</taxon>
        <taxon>Paenimyroides</taxon>
    </lineage>
</organism>
<feature type="transmembrane region" description="Helical" evidence="1">
    <location>
        <begin position="6"/>
        <end position="23"/>
    </location>
</feature>
<dbReference type="Proteomes" id="UP000199036">
    <property type="component" value="Unassembled WGS sequence"/>
</dbReference>
<protein>
    <submittedName>
        <fullName evidence="2">Uncharacterized protein</fullName>
    </submittedName>
</protein>
<keyword evidence="1" id="KW-0812">Transmembrane</keyword>